<reference evidence="13 14" key="1">
    <citation type="submission" date="2016-10" db="EMBL/GenBank/DDBJ databases">
        <authorList>
            <person name="Varghese N."/>
            <person name="Submissions S."/>
        </authorList>
    </citation>
    <scope>NUCLEOTIDE SEQUENCE [LARGE SCALE GENOMIC DNA]</scope>
    <source>
        <strain evidence="13 14">DSM 16392</strain>
    </source>
</reference>
<evidence type="ECO:0000259" key="11">
    <source>
        <dbReference type="Pfam" id="PF00288"/>
    </source>
</evidence>
<dbReference type="EC" id="2.7.1.148" evidence="2 10"/>
<evidence type="ECO:0000256" key="6">
    <source>
        <dbReference type="ARBA" id="ARBA00022777"/>
    </source>
</evidence>
<comment type="similarity">
    <text evidence="1 10">Belongs to the GHMP kinase family. IspE subfamily.</text>
</comment>
<comment type="function">
    <text evidence="10">Catalyzes the phosphorylation of the position 2 hydroxy group of 4-diphosphocytidyl-2C-methyl-D-erythritol.</text>
</comment>
<dbReference type="InterPro" id="IPR004424">
    <property type="entry name" value="IspE"/>
</dbReference>
<proteinExistence type="inferred from homology"/>
<feature type="domain" description="GHMP kinase C-terminal" evidence="12">
    <location>
        <begin position="213"/>
        <end position="282"/>
    </location>
</feature>
<evidence type="ECO:0000256" key="4">
    <source>
        <dbReference type="ARBA" id="ARBA00022679"/>
    </source>
</evidence>
<keyword evidence="8 10" id="KW-0414">Isoprene biosynthesis</keyword>
<name>A0A1I4CJ04_9HYPH</name>
<dbReference type="InterPro" id="IPR020568">
    <property type="entry name" value="Ribosomal_Su5_D2-typ_SF"/>
</dbReference>
<feature type="active site" evidence="10">
    <location>
        <position position="146"/>
    </location>
</feature>
<keyword evidence="14" id="KW-1185">Reference proteome</keyword>
<evidence type="ECO:0000259" key="12">
    <source>
        <dbReference type="Pfam" id="PF08544"/>
    </source>
</evidence>
<dbReference type="InterPro" id="IPR036554">
    <property type="entry name" value="GHMP_kinase_C_sf"/>
</dbReference>
<comment type="catalytic activity">
    <reaction evidence="10">
        <text>4-CDP-2-C-methyl-D-erythritol + ATP = 4-CDP-2-C-methyl-D-erythritol 2-phosphate + ADP + H(+)</text>
        <dbReference type="Rhea" id="RHEA:18437"/>
        <dbReference type="ChEBI" id="CHEBI:15378"/>
        <dbReference type="ChEBI" id="CHEBI:30616"/>
        <dbReference type="ChEBI" id="CHEBI:57823"/>
        <dbReference type="ChEBI" id="CHEBI:57919"/>
        <dbReference type="ChEBI" id="CHEBI:456216"/>
        <dbReference type="EC" id="2.7.1.148"/>
    </reaction>
</comment>
<evidence type="ECO:0000256" key="3">
    <source>
        <dbReference type="ARBA" id="ARBA00017473"/>
    </source>
</evidence>
<dbReference type="InterPro" id="IPR014721">
    <property type="entry name" value="Ribsml_uS5_D2-typ_fold_subgr"/>
</dbReference>
<dbReference type="NCBIfam" id="TIGR00154">
    <property type="entry name" value="ispE"/>
    <property type="match status" value="1"/>
</dbReference>
<dbReference type="SUPFAM" id="SSF55060">
    <property type="entry name" value="GHMP Kinase, C-terminal domain"/>
    <property type="match status" value="1"/>
</dbReference>
<accession>A0A1I4CJ04</accession>
<keyword evidence="5 10" id="KW-0547">Nucleotide-binding</keyword>
<dbReference type="NCBIfam" id="NF011202">
    <property type="entry name" value="PRK14608.1"/>
    <property type="match status" value="1"/>
</dbReference>
<evidence type="ECO:0000256" key="7">
    <source>
        <dbReference type="ARBA" id="ARBA00022840"/>
    </source>
</evidence>
<keyword evidence="7 10" id="KW-0067">ATP-binding</keyword>
<evidence type="ECO:0000256" key="2">
    <source>
        <dbReference type="ARBA" id="ARBA00012052"/>
    </source>
</evidence>
<evidence type="ECO:0000313" key="14">
    <source>
        <dbReference type="Proteomes" id="UP000199598"/>
    </source>
</evidence>
<evidence type="ECO:0000256" key="10">
    <source>
        <dbReference type="HAMAP-Rule" id="MF_00061"/>
    </source>
</evidence>
<feature type="domain" description="GHMP kinase N-terminal" evidence="11">
    <location>
        <begin position="76"/>
        <end position="151"/>
    </location>
</feature>
<organism evidence="13 14">
    <name type="scientific">Pseudovibrio ascidiaceicola</name>
    <dbReference type="NCBI Taxonomy" id="285279"/>
    <lineage>
        <taxon>Bacteria</taxon>
        <taxon>Pseudomonadati</taxon>
        <taxon>Pseudomonadota</taxon>
        <taxon>Alphaproteobacteria</taxon>
        <taxon>Hyphomicrobiales</taxon>
        <taxon>Stappiaceae</taxon>
        <taxon>Pseudovibrio</taxon>
    </lineage>
</organism>
<protein>
    <recommendedName>
        <fullName evidence="3 10">4-diphosphocytidyl-2-C-methyl-D-erythritol kinase</fullName>
        <shortName evidence="10">CMK</shortName>
        <ecNumber evidence="2 10">2.7.1.148</ecNumber>
    </recommendedName>
    <alternativeName>
        <fullName evidence="9 10">4-(cytidine-5'-diphospho)-2-C-methyl-D-erythritol kinase</fullName>
    </alternativeName>
</protein>
<keyword evidence="4 10" id="KW-0808">Transferase</keyword>
<evidence type="ECO:0000256" key="8">
    <source>
        <dbReference type="ARBA" id="ARBA00023229"/>
    </source>
</evidence>
<feature type="active site" evidence="10">
    <location>
        <position position="18"/>
    </location>
</feature>
<dbReference type="GO" id="GO:0016301">
    <property type="term" value="F:kinase activity"/>
    <property type="evidence" value="ECO:0007669"/>
    <property type="project" value="UniProtKB-KW"/>
</dbReference>
<dbReference type="PANTHER" id="PTHR43527">
    <property type="entry name" value="4-DIPHOSPHOCYTIDYL-2-C-METHYL-D-ERYTHRITOL KINASE, CHLOROPLASTIC"/>
    <property type="match status" value="1"/>
</dbReference>
<comment type="caution">
    <text evidence="13">The sequence shown here is derived from an EMBL/GenBank/DDBJ whole genome shotgun (WGS) entry which is preliminary data.</text>
</comment>
<dbReference type="PANTHER" id="PTHR43527:SF2">
    <property type="entry name" value="4-DIPHOSPHOCYTIDYL-2-C-METHYL-D-ERYTHRITOL KINASE, CHLOROPLASTIC"/>
    <property type="match status" value="1"/>
</dbReference>
<dbReference type="Gene3D" id="3.30.230.10">
    <property type="match status" value="1"/>
</dbReference>
<dbReference type="EMBL" id="FOSK01000009">
    <property type="protein sequence ID" value="SFK80277.1"/>
    <property type="molecule type" value="Genomic_DNA"/>
</dbReference>
<dbReference type="Proteomes" id="UP000199598">
    <property type="component" value="Unassembled WGS sequence"/>
</dbReference>
<evidence type="ECO:0000256" key="9">
    <source>
        <dbReference type="ARBA" id="ARBA00032554"/>
    </source>
</evidence>
<evidence type="ECO:0000256" key="5">
    <source>
        <dbReference type="ARBA" id="ARBA00022741"/>
    </source>
</evidence>
<gene>
    <name evidence="10" type="primary">ispE</name>
    <name evidence="13" type="ORF">SAMN04488518_109148</name>
</gene>
<dbReference type="InterPro" id="IPR013750">
    <property type="entry name" value="GHMP_kinase_C_dom"/>
</dbReference>
<dbReference type="Pfam" id="PF08544">
    <property type="entry name" value="GHMP_kinases_C"/>
    <property type="match status" value="1"/>
</dbReference>
<evidence type="ECO:0000256" key="1">
    <source>
        <dbReference type="ARBA" id="ARBA00009684"/>
    </source>
</evidence>
<sequence length="293" mass="31177">MTLEDTKAARVEELARAKVNLALHITGQREDGYHMLDSLVVFPEVGDQISVEPAPHLSLQITGEFAAKLQGEPADNLVIKAAQMLAEHVPSASGAQIELDKSLPVAAGIGGGSADAAATLRALAKIWDASPSPADFSKLSLSLGADVPMCLEEKPARIRGIGEIIEPLSGFPSGAIVLVNPLIEVSTPTIFHALEKKDNAPLPEMPAQFESMKALANWLKTCRNDLQKPAISQASEISEVLDLLASQPETLLARMSGSGATCFALVETLQAAQAIASHLQEARENWWIRAARI</sequence>
<dbReference type="Gene3D" id="3.30.70.890">
    <property type="entry name" value="GHMP kinase, C-terminal domain"/>
    <property type="match status" value="1"/>
</dbReference>
<dbReference type="SUPFAM" id="SSF54211">
    <property type="entry name" value="Ribosomal protein S5 domain 2-like"/>
    <property type="match status" value="1"/>
</dbReference>
<dbReference type="HAMAP" id="MF_00061">
    <property type="entry name" value="IspE"/>
    <property type="match status" value="1"/>
</dbReference>
<keyword evidence="6 10" id="KW-0418">Kinase</keyword>
<comment type="pathway">
    <text evidence="10">Isoprenoid biosynthesis; isopentenyl diphosphate biosynthesis via DXP pathway; isopentenyl diphosphate from 1-deoxy-D-xylulose 5-phosphate: step 3/6.</text>
</comment>
<feature type="binding site" evidence="10">
    <location>
        <begin position="104"/>
        <end position="114"/>
    </location>
    <ligand>
        <name>ATP</name>
        <dbReference type="ChEBI" id="CHEBI:30616"/>
    </ligand>
</feature>
<dbReference type="InterPro" id="IPR006204">
    <property type="entry name" value="GHMP_kinase_N_dom"/>
</dbReference>
<dbReference type="PIRSF" id="PIRSF010376">
    <property type="entry name" value="IspE"/>
    <property type="match status" value="1"/>
</dbReference>
<dbReference type="Pfam" id="PF00288">
    <property type="entry name" value="GHMP_kinases_N"/>
    <property type="match status" value="1"/>
</dbReference>
<evidence type="ECO:0000313" key="13">
    <source>
        <dbReference type="EMBL" id="SFK80277.1"/>
    </source>
</evidence>